<comment type="subcellular location">
    <subcellularLocation>
        <location evidence="1">Cell membrane</location>
        <topology evidence="1">Multi-pass membrane protein</topology>
    </subcellularLocation>
</comment>
<proteinExistence type="predicted"/>
<feature type="transmembrane region" description="Helical" evidence="6">
    <location>
        <begin position="604"/>
        <end position="628"/>
    </location>
</feature>
<evidence type="ECO:0000256" key="4">
    <source>
        <dbReference type="ARBA" id="ARBA00022989"/>
    </source>
</evidence>
<evidence type="ECO:0000256" key="1">
    <source>
        <dbReference type="ARBA" id="ARBA00004651"/>
    </source>
</evidence>
<evidence type="ECO:0000256" key="6">
    <source>
        <dbReference type="SAM" id="Phobius"/>
    </source>
</evidence>
<dbReference type="PANTHER" id="PTHR32522:SF3">
    <property type="entry name" value="ABC3 TRANSPORTER PERMEASE PROTEIN DOMAIN-CONTAINING PROTEIN"/>
    <property type="match status" value="1"/>
</dbReference>
<name>A0CBB9_PARTE</name>
<feature type="transmembrane region" description="Helical" evidence="6">
    <location>
        <begin position="576"/>
        <end position="597"/>
    </location>
</feature>
<dbReference type="GeneID" id="5021268"/>
<feature type="transmembrane region" description="Helical" evidence="6">
    <location>
        <begin position="456"/>
        <end position="473"/>
    </location>
</feature>
<dbReference type="InterPro" id="IPR003838">
    <property type="entry name" value="ABC3_permease_C"/>
</dbReference>
<evidence type="ECO:0000256" key="5">
    <source>
        <dbReference type="ARBA" id="ARBA00023136"/>
    </source>
</evidence>
<dbReference type="Pfam" id="PF02687">
    <property type="entry name" value="FtsX"/>
    <property type="match status" value="2"/>
</dbReference>
<feature type="domain" description="ABC3 transporter permease C-terminal" evidence="7">
    <location>
        <begin position="934"/>
        <end position="1052"/>
    </location>
</feature>
<feature type="transmembrane region" description="Helical" evidence="6">
    <location>
        <begin position="479"/>
        <end position="498"/>
    </location>
</feature>
<dbReference type="Proteomes" id="UP000000600">
    <property type="component" value="Unassembled WGS sequence"/>
</dbReference>
<dbReference type="OrthoDB" id="313105at2759"/>
<evidence type="ECO:0000313" key="9">
    <source>
        <dbReference type="Proteomes" id="UP000000600"/>
    </source>
</evidence>
<dbReference type="OMA" id="VIEHINQ"/>
<sequence length="1060" mass="120112">MQPQPIQRKDSMVPQGTSMSICSSLLFMIGQSWYELKRRPCGYCVSFFSVLIVVAASAVSQSIIDRAPLIFLKSAEGPAGQSDIALTANPSYLSQEHDKSPQYLMSIQSLTSRQKGYLIVDFLNYTRVKEVLGPERANQSSPRIEQQVNFTYLLKTGDCENSVNKAQQLLSKRQEFGSEAHFNDLRDGQQLGQKCGGSQPHPTAKFVALDTKKEKQIGLGWEYPFDELKETEVIMSRKLAETYHLNVGDYMLIYGEFYDFYGAYYIENYFDQLGRQFNSTTYNDTFLNQEFSDLKKATQRFYLYQVKGLLDSTYGKFPDGDADKLIIVEHKHFFNNLAYWSWDKPYLKAMYTANPEDYVDEIRINIPNRFNIYMDSNYENIQGRITKYASNIRRDLGVYPCNMDLPVLQKLYDTRFGQLFLGIILNMIIVILFLLSVLLLYTLLLISVETKTYDLGVLRVLGFNKLGVVFIVLTQALSYVLPAIVAGIILSIPFLLYASNALKASIGIEIEATPTTNATFMSLGLGLLIPLISSYVPIKEALSKQLSFALDINRSKSTAVKIEVDLEGKSLPWGRIQFAVIASLFGICVYYFLPLALLSFNIGLLLSIFFFILCGMLLGLVIFAFNIQYLAERFTVYLFLFWASSAKKTMVLKNLAAHRIKNRRTALMYALSIAFVIFIFQRRPFNSMAANLKQLPPMVIFPHLNLKKQYQIQEATSLVLHGSPNPLDSYMQRLGFSTTYMTHLGQVYQLRPKVVGVSHTLLDMGFNQFLKVEDQINSKLNPVEQLYTSRGSQSAMIGTSYADQLNIKIDIDSTFLLVVYNNTYSQYHQMRASSIITSAPALKFSSLPSVQEQNVVVSLPTYRRLCGNLIDAVENYPMRRLLISVSSSGSIDAVYGQFKKYIDSKVTSAKIWDYRDYEKSIKQSQNLIQIIFSFLTGVVMVLSFFSLMTSMSANMLEQVKEISVLRAIGNTKFSITMVYIMEAFTLVFSSSFIGLMVGFVIGQSMALQQTLFTQLPLIFVFPWQMLIIIVIIAMIAAIISVVTPSLQILSKEIAQIMRMI</sequence>
<protein>
    <recommendedName>
        <fullName evidence="7">ABC3 transporter permease C-terminal domain-containing protein</fullName>
    </recommendedName>
</protein>
<accession>A0CBB9</accession>
<keyword evidence="3 6" id="KW-0812">Transmembrane</keyword>
<keyword evidence="5 6" id="KW-0472">Membrane</keyword>
<dbReference type="STRING" id="5888.A0CBB9"/>
<dbReference type="InParanoid" id="A0CBB9"/>
<organism evidence="8 9">
    <name type="scientific">Paramecium tetraurelia</name>
    <dbReference type="NCBI Taxonomy" id="5888"/>
    <lineage>
        <taxon>Eukaryota</taxon>
        <taxon>Sar</taxon>
        <taxon>Alveolata</taxon>
        <taxon>Ciliophora</taxon>
        <taxon>Intramacronucleata</taxon>
        <taxon>Oligohymenophorea</taxon>
        <taxon>Peniculida</taxon>
        <taxon>Parameciidae</taxon>
        <taxon>Paramecium</taxon>
    </lineage>
</organism>
<feature type="transmembrane region" description="Helical" evidence="6">
    <location>
        <begin position="518"/>
        <end position="538"/>
    </location>
</feature>
<dbReference type="KEGG" id="ptm:GSPATT00036869001"/>
<evidence type="ECO:0000259" key="7">
    <source>
        <dbReference type="Pfam" id="PF02687"/>
    </source>
</evidence>
<feature type="transmembrane region" description="Helical" evidence="6">
    <location>
        <begin position="1021"/>
        <end position="1049"/>
    </location>
</feature>
<feature type="domain" description="ABC3 transporter permease C-terminal" evidence="7">
    <location>
        <begin position="426"/>
        <end position="545"/>
    </location>
</feature>
<feature type="transmembrane region" description="Helical" evidence="6">
    <location>
        <begin position="977"/>
        <end position="1001"/>
    </location>
</feature>
<keyword evidence="9" id="KW-1185">Reference proteome</keyword>
<gene>
    <name evidence="8" type="ORF">GSPATT00036869001</name>
</gene>
<dbReference type="GO" id="GO:0005886">
    <property type="term" value="C:plasma membrane"/>
    <property type="evidence" value="ECO:0007669"/>
    <property type="project" value="UniProtKB-SubCell"/>
</dbReference>
<dbReference type="eggNOG" id="ENOG502QQQ7">
    <property type="taxonomic scope" value="Eukaryota"/>
</dbReference>
<dbReference type="RefSeq" id="XP_001435483.1">
    <property type="nucleotide sequence ID" value="XM_001435446.1"/>
</dbReference>
<feature type="transmembrane region" description="Helical" evidence="6">
    <location>
        <begin position="634"/>
        <end position="652"/>
    </location>
</feature>
<feature type="transmembrane region" description="Helical" evidence="6">
    <location>
        <begin position="930"/>
        <end position="956"/>
    </location>
</feature>
<evidence type="ECO:0000256" key="2">
    <source>
        <dbReference type="ARBA" id="ARBA00022475"/>
    </source>
</evidence>
<evidence type="ECO:0000313" key="8">
    <source>
        <dbReference type="EMBL" id="CAK68086.1"/>
    </source>
</evidence>
<dbReference type="HOGENOM" id="CLU_004557_0_0_1"/>
<reference evidence="8 9" key="1">
    <citation type="journal article" date="2006" name="Nature">
        <title>Global trends of whole-genome duplications revealed by the ciliate Paramecium tetraurelia.</title>
        <authorList>
            <consortium name="Genoscope"/>
            <person name="Aury J.-M."/>
            <person name="Jaillon O."/>
            <person name="Duret L."/>
            <person name="Noel B."/>
            <person name="Jubin C."/>
            <person name="Porcel B.M."/>
            <person name="Segurens B."/>
            <person name="Daubin V."/>
            <person name="Anthouard V."/>
            <person name="Aiach N."/>
            <person name="Arnaiz O."/>
            <person name="Billaut A."/>
            <person name="Beisson J."/>
            <person name="Blanc I."/>
            <person name="Bouhouche K."/>
            <person name="Camara F."/>
            <person name="Duharcourt S."/>
            <person name="Guigo R."/>
            <person name="Gogendeau D."/>
            <person name="Katinka M."/>
            <person name="Keller A.-M."/>
            <person name="Kissmehl R."/>
            <person name="Klotz C."/>
            <person name="Koll F."/>
            <person name="Le Moue A."/>
            <person name="Lepere C."/>
            <person name="Malinsky S."/>
            <person name="Nowacki M."/>
            <person name="Nowak J.K."/>
            <person name="Plattner H."/>
            <person name="Poulain J."/>
            <person name="Ruiz F."/>
            <person name="Serrano V."/>
            <person name="Zagulski M."/>
            <person name="Dessen P."/>
            <person name="Betermier M."/>
            <person name="Weissenbach J."/>
            <person name="Scarpelli C."/>
            <person name="Schachter V."/>
            <person name="Sperling L."/>
            <person name="Meyer E."/>
            <person name="Cohen J."/>
            <person name="Wincker P."/>
        </authorList>
    </citation>
    <scope>NUCLEOTIDE SEQUENCE [LARGE SCALE GENOMIC DNA]</scope>
    <source>
        <strain evidence="8 9">Stock d4-2</strain>
    </source>
</reference>
<evidence type="ECO:0000256" key="3">
    <source>
        <dbReference type="ARBA" id="ARBA00022692"/>
    </source>
</evidence>
<feature type="transmembrane region" description="Helical" evidence="6">
    <location>
        <begin position="41"/>
        <end position="64"/>
    </location>
</feature>
<feature type="transmembrane region" description="Helical" evidence="6">
    <location>
        <begin position="419"/>
        <end position="444"/>
    </location>
</feature>
<dbReference type="AlphaFoldDB" id="A0CBB9"/>
<keyword evidence="2" id="KW-1003">Cell membrane</keyword>
<feature type="transmembrane region" description="Helical" evidence="6">
    <location>
        <begin position="664"/>
        <end position="681"/>
    </location>
</feature>
<dbReference type="EMBL" id="CT868057">
    <property type="protein sequence ID" value="CAK68086.1"/>
    <property type="molecule type" value="Genomic_DNA"/>
</dbReference>
<dbReference type="PANTHER" id="PTHR32522">
    <property type="match status" value="1"/>
</dbReference>
<keyword evidence="4 6" id="KW-1133">Transmembrane helix</keyword>